<gene>
    <name evidence="3" type="ORF">MKK02DRAFT_45710</name>
</gene>
<dbReference type="InterPro" id="IPR002625">
    <property type="entry name" value="Smr_dom"/>
</dbReference>
<feature type="compositionally biased region" description="Low complexity" evidence="1">
    <location>
        <begin position="43"/>
        <end position="77"/>
    </location>
</feature>
<proteinExistence type="predicted"/>
<dbReference type="Proteomes" id="UP001164286">
    <property type="component" value="Unassembled WGS sequence"/>
</dbReference>
<feature type="compositionally biased region" description="Low complexity" evidence="1">
    <location>
        <begin position="91"/>
        <end position="110"/>
    </location>
</feature>
<comment type="caution">
    <text evidence="3">The sequence shown here is derived from an EMBL/GenBank/DDBJ whole genome shotgun (WGS) entry which is preliminary data.</text>
</comment>
<feature type="domain" description="Smr" evidence="2">
    <location>
        <begin position="212"/>
        <end position="288"/>
    </location>
</feature>
<dbReference type="Pfam" id="PF08590">
    <property type="entry name" value="DUF1771"/>
    <property type="match status" value="1"/>
</dbReference>
<name>A0AA38HA77_9TREE</name>
<reference evidence="3" key="1">
    <citation type="journal article" date="2022" name="G3 (Bethesda)">
        <title>High quality genome of the basidiomycete yeast Dioszegia hungarica PDD-24b-2 isolated from cloud water.</title>
        <authorList>
            <person name="Jarrige D."/>
            <person name="Haridas S."/>
            <person name="Bleykasten-Grosshans C."/>
            <person name="Joly M."/>
            <person name="Nadalig T."/>
            <person name="Sancelme M."/>
            <person name="Vuilleumier S."/>
            <person name="Grigoriev I.V."/>
            <person name="Amato P."/>
            <person name="Bringel F."/>
        </authorList>
    </citation>
    <scope>NUCLEOTIDE SEQUENCE</scope>
    <source>
        <strain evidence="3">PDD-24b-2</strain>
    </source>
</reference>
<evidence type="ECO:0000313" key="3">
    <source>
        <dbReference type="EMBL" id="KAI9637000.1"/>
    </source>
</evidence>
<dbReference type="PANTHER" id="PTHR47417">
    <property type="entry name" value="SMR DOMAIN-CONTAINING PROTEIN YPL199C"/>
    <property type="match status" value="1"/>
</dbReference>
<dbReference type="SMART" id="SM00463">
    <property type="entry name" value="SMR"/>
    <property type="match status" value="1"/>
</dbReference>
<organism evidence="3 4">
    <name type="scientific">Dioszegia hungarica</name>
    <dbReference type="NCBI Taxonomy" id="4972"/>
    <lineage>
        <taxon>Eukaryota</taxon>
        <taxon>Fungi</taxon>
        <taxon>Dikarya</taxon>
        <taxon>Basidiomycota</taxon>
        <taxon>Agaricomycotina</taxon>
        <taxon>Tremellomycetes</taxon>
        <taxon>Tremellales</taxon>
        <taxon>Bulleribasidiaceae</taxon>
        <taxon>Dioszegia</taxon>
    </lineage>
</organism>
<dbReference type="PROSITE" id="PS50828">
    <property type="entry name" value="SMR"/>
    <property type="match status" value="1"/>
</dbReference>
<sequence length="317" mass="34743">MVNQGLIRQIVQVLLKVFCGGDQKQHNQHQQQQGQGGFGGQYPGQQQQQQQQQQYPPQQAPYHGGQQQGGSWAQAAGGQPGGQHKPNKHSNQQQQHGGQQPFFGNQQQQHRPQGLPAGGILGPYHPGKQDDNQINQANEHYMQLRAQARHEGDESHRCFAASQQAYQSGNGAKAHDLSAEGKQHAARQDQLDDEASSWIFIENNRDSPPGTLDLHGLYVKEAIERTESAIREAQGRGDTEMQIIVGKGLHSQGHVAKIKPAVEDLMRRYNLAAHIDSHNTGVLVVDLRGGTQGGRSRDAGGLVDQMQKDEGEGCIIM</sequence>
<dbReference type="RefSeq" id="XP_052946777.1">
    <property type="nucleotide sequence ID" value="XM_053093568.1"/>
</dbReference>
<keyword evidence="4" id="KW-1185">Reference proteome</keyword>
<dbReference type="GeneID" id="77732773"/>
<dbReference type="InterPro" id="IPR036063">
    <property type="entry name" value="Smr_dom_sf"/>
</dbReference>
<dbReference type="InterPro" id="IPR013899">
    <property type="entry name" value="DUF1771"/>
</dbReference>
<dbReference type="InterPro" id="IPR053020">
    <property type="entry name" value="Smr_domain_protein"/>
</dbReference>
<dbReference type="Gene3D" id="3.30.1370.110">
    <property type="match status" value="1"/>
</dbReference>
<feature type="region of interest" description="Disordered" evidence="1">
    <location>
        <begin position="26"/>
        <end position="132"/>
    </location>
</feature>
<dbReference type="EMBL" id="JAKWFO010000005">
    <property type="protein sequence ID" value="KAI9637000.1"/>
    <property type="molecule type" value="Genomic_DNA"/>
</dbReference>
<evidence type="ECO:0000259" key="2">
    <source>
        <dbReference type="PROSITE" id="PS50828"/>
    </source>
</evidence>
<accession>A0AA38HA77</accession>
<dbReference type="Pfam" id="PF01713">
    <property type="entry name" value="Smr"/>
    <property type="match status" value="1"/>
</dbReference>
<protein>
    <recommendedName>
        <fullName evidence="2">Smr domain-containing protein</fullName>
    </recommendedName>
</protein>
<dbReference type="SUPFAM" id="SSF160443">
    <property type="entry name" value="SMR domain-like"/>
    <property type="match status" value="1"/>
</dbReference>
<evidence type="ECO:0000313" key="4">
    <source>
        <dbReference type="Proteomes" id="UP001164286"/>
    </source>
</evidence>
<dbReference type="PANTHER" id="PTHR47417:SF1">
    <property type="entry name" value="SMR DOMAIN-CONTAINING PROTEIN YPL199C"/>
    <property type="match status" value="1"/>
</dbReference>
<evidence type="ECO:0000256" key="1">
    <source>
        <dbReference type="SAM" id="MobiDB-lite"/>
    </source>
</evidence>
<dbReference type="AlphaFoldDB" id="A0AA38HA77"/>
<dbReference type="SMART" id="SM01162">
    <property type="entry name" value="DUF1771"/>
    <property type="match status" value="1"/>
</dbReference>